<comment type="caution">
    <text evidence="1">The sequence shown here is derived from an EMBL/GenBank/DDBJ whole genome shotgun (WGS) entry which is preliminary data.</text>
</comment>
<sequence length="109" mass="12372">MIYELVVKSDILEEHIATASRFRARLRAEIQSELIPHLIKAVEQVFQLYENYLRLAGSRQTTHRSDTLPASPQMQRARLLFRLLLDSDPDSVIDARAGGTLLLSVLRGT</sequence>
<dbReference type="EMBL" id="JBBWWQ010000020">
    <property type="protein sequence ID" value="KAK8916643.1"/>
    <property type="molecule type" value="Genomic_DNA"/>
</dbReference>
<dbReference type="Proteomes" id="UP001418222">
    <property type="component" value="Unassembled WGS sequence"/>
</dbReference>
<reference evidence="1 2" key="1">
    <citation type="journal article" date="2022" name="Nat. Plants">
        <title>Genomes of leafy and leafless Platanthera orchids illuminate the evolution of mycoheterotrophy.</title>
        <authorList>
            <person name="Li M.H."/>
            <person name="Liu K.W."/>
            <person name="Li Z."/>
            <person name="Lu H.C."/>
            <person name="Ye Q.L."/>
            <person name="Zhang D."/>
            <person name="Wang J.Y."/>
            <person name="Li Y.F."/>
            <person name="Zhong Z.M."/>
            <person name="Liu X."/>
            <person name="Yu X."/>
            <person name="Liu D.K."/>
            <person name="Tu X.D."/>
            <person name="Liu B."/>
            <person name="Hao Y."/>
            <person name="Liao X.Y."/>
            <person name="Jiang Y.T."/>
            <person name="Sun W.H."/>
            <person name="Chen J."/>
            <person name="Chen Y.Q."/>
            <person name="Ai Y."/>
            <person name="Zhai J.W."/>
            <person name="Wu S.S."/>
            <person name="Zhou Z."/>
            <person name="Hsiao Y.Y."/>
            <person name="Wu W.L."/>
            <person name="Chen Y.Y."/>
            <person name="Lin Y.F."/>
            <person name="Hsu J.L."/>
            <person name="Li C.Y."/>
            <person name="Wang Z.W."/>
            <person name="Zhao X."/>
            <person name="Zhong W.Y."/>
            <person name="Ma X.K."/>
            <person name="Ma L."/>
            <person name="Huang J."/>
            <person name="Chen G.Z."/>
            <person name="Huang M.Z."/>
            <person name="Huang L."/>
            <person name="Peng D.H."/>
            <person name="Luo Y.B."/>
            <person name="Zou S.Q."/>
            <person name="Chen S.P."/>
            <person name="Lan S."/>
            <person name="Tsai W.C."/>
            <person name="Van de Peer Y."/>
            <person name="Liu Z.J."/>
        </authorList>
    </citation>
    <scope>NUCLEOTIDE SEQUENCE [LARGE SCALE GENOMIC DNA]</scope>
    <source>
        <strain evidence="1">Lor287</strain>
    </source>
</reference>
<evidence type="ECO:0000313" key="1">
    <source>
        <dbReference type="EMBL" id="KAK8916643.1"/>
    </source>
</evidence>
<evidence type="ECO:0000313" key="2">
    <source>
        <dbReference type="Proteomes" id="UP001418222"/>
    </source>
</evidence>
<keyword evidence="2" id="KW-1185">Reference proteome</keyword>
<gene>
    <name evidence="1" type="ORF">KSP39_PZI023107</name>
</gene>
<proteinExistence type="predicted"/>
<dbReference type="AlphaFoldDB" id="A0AAP0AW90"/>
<accession>A0AAP0AW90</accession>
<protein>
    <submittedName>
        <fullName evidence="1">Uncharacterized protein</fullName>
    </submittedName>
</protein>
<name>A0AAP0AW90_9ASPA</name>
<organism evidence="1 2">
    <name type="scientific">Platanthera zijinensis</name>
    <dbReference type="NCBI Taxonomy" id="2320716"/>
    <lineage>
        <taxon>Eukaryota</taxon>
        <taxon>Viridiplantae</taxon>
        <taxon>Streptophyta</taxon>
        <taxon>Embryophyta</taxon>
        <taxon>Tracheophyta</taxon>
        <taxon>Spermatophyta</taxon>
        <taxon>Magnoliopsida</taxon>
        <taxon>Liliopsida</taxon>
        <taxon>Asparagales</taxon>
        <taxon>Orchidaceae</taxon>
        <taxon>Orchidoideae</taxon>
        <taxon>Orchideae</taxon>
        <taxon>Orchidinae</taxon>
        <taxon>Platanthera</taxon>
    </lineage>
</organism>